<dbReference type="RefSeq" id="WP_276647306.1">
    <property type="nucleotide sequence ID" value="NZ_JAAZCD010000224.1"/>
</dbReference>
<reference evidence="3 4" key="1">
    <citation type="journal article" date="2020" name="Biotechnol. Biofuels">
        <title>New insights from the biogas microbiome by comprehensive genome-resolved metagenomics of nearly 1600 species originating from multiple anaerobic digesters.</title>
        <authorList>
            <person name="Campanaro S."/>
            <person name="Treu L."/>
            <person name="Rodriguez-R L.M."/>
            <person name="Kovalovszki A."/>
            <person name="Ziels R.M."/>
            <person name="Maus I."/>
            <person name="Zhu X."/>
            <person name="Kougias P.G."/>
            <person name="Basile A."/>
            <person name="Luo G."/>
            <person name="Schluter A."/>
            <person name="Konstantinidis K.T."/>
            <person name="Angelidaki I."/>
        </authorList>
    </citation>
    <scope>NUCLEOTIDE SEQUENCE [LARGE SCALE GENOMIC DNA]</scope>
    <source>
        <strain evidence="3">AS07pgkLD_105</strain>
    </source>
</reference>
<dbReference type="GO" id="GO:0007059">
    <property type="term" value="P:chromosome segregation"/>
    <property type="evidence" value="ECO:0007669"/>
    <property type="project" value="TreeGrafter"/>
</dbReference>
<dbReference type="Gene3D" id="3.90.1530.10">
    <property type="entry name" value="Conserved hypothetical protein from pyrococcus furiosus pfu- 392566-001, ParB domain"/>
    <property type="match status" value="1"/>
</dbReference>
<dbReference type="SUPFAM" id="SSF110849">
    <property type="entry name" value="ParB/Sulfiredoxin"/>
    <property type="match status" value="1"/>
</dbReference>
<feature type="region of interest" description="Disordered" evidence="1">
    <location>
        <begin position="125"/>
        <end position="150"/>
    </location>
</feature>
<evidence type="ECO:0000256" key="1">
    <source>
        <dbReference type="SAM" id="MobiDB-lite"/>
    </source>
</evidence>
<dbReference type="GO" id="GO:0005694">
    <property type="term" value="C:chromosome"/>
    <property type="evidence" value="ECO:0007669"/>
    <property type="project" value="TreeGrafter"/>
</dbReference>
<accession>A0A847D748</accession>
<dbReference type="InterPro" id="IPR036086">
    <property type="entry name" value="ParB/Sulfiredoxin_sf"/>
</dbReference>
<name>A0A847D748_9LACT</name>
<protein>
    <submittedName>
        <fullName evidence="3">ParB N-terminal domain-containing protein</fullName>
    </submittedName>
</protein>
<proteinExistence type="predicted"/>
<evidence type="ECO:0000313" key="3">
    <source>
        <dbReference type="EMBL" id="NLD32556.1"/>
    </source>
</evidence>
<dbReference type="EMBL" id="JAAZCD010000224">
    <property type="protein sequence ID" value="NLD32556.1"/>
    <property type="molecule type" value="Genomic_DNA"/>
</dbReference>
<dbReference type="PANTHER" id="PTHR33375">
    <property type="entry name" value="CHROMOSOME-PARTITIONING PROTEIN PARB-RELATED"/>
    <property type="match status" value="1"/>
</dbReference>
<evidence type="ECO:0000313" key="4">
    <source>
        <dbReference type="Proteomes" id="UP000589373"/>
    </source>
</evidence>
<gene>
    <name evidence="3" type="ORF">GX662_09945</name>
</gene>
<dbReference type="SMART" id="SM00470">
    <property type="entry name" value="ParB"/>
    <property type="match status" value="1"/>
</dbReference>
<dbReference type="InterPro" id="IPR003115">
    <property type="entry name" value="ParB_N"/>
</dbReference>
<dbReference type="Pfam" id="PF02195">
    <property type="entry name" value="ParB_N"/>
    <property type="match status" value="1"/>
</dbReference>
<organism evidence="3 4">
    <name type="scientific">Trichococcus flocculiformis</name>
    <dbReference type="NCBI Taxonomy" id="82803"/>
    <lineage>
        <taxon>Bacteria</taxon>
        <taxon>Bacillati</taxon>
        <taxon>Bacillota</taxon>
        <taxon>Bacilli</taxon>
        <taxon>Lactobacillales</taxon>
        <taxon>Carnobacteriaceae</taxon>
        <taxon>Trichococcus</taxon>
    </lineage>
</organism>
<sequence length="276" mass="31147">MMVDSFDVSKMIENPEYSALVPEMSASEWQEFVENVKKFGIRQPITINKDLTILDGRHRVRACKELGIERIAAIVNEMDGQQAIEYVRDTAIERRSLSVEQRLDIIFKSEDLMNGLAEEAKKRQKANLRKGNENKNPPLQSRDCNGKRAKTTSDAIAEMVGTSPSSVGRFKKIRKESPEIYDEVVSGEKSILTGYKELPSVSGASYEISKRNKGLPKEEARKKVVTPMPDFGKSDEELQKEADYENLKNHLSQTLAMKVFIEDFQGAAKTLLKKEG</sequence>
<dbReference type="InterPro" id="IPR050336">
    <property type="entry name" value="Chromosome_partition/occlusion"/>
</dbReference>
<comment type="caution">
    <text evidence="3">The sequence shown here is derived from an EMBL/GenBank/DDBJ whole genome shotgun (WGS) entry which is preliminary data.</text>
</comment>
<dbReference type="Proteomes" id="UP000589373">
    <property type="component" value="Unassembled WGS sequence"/>
</dbReference>
<feature type="domain" description="ParB-like N-terminal" evidence="2">
    <location>
        <begin position="4"/>
        <end position="92"/>
    </location>
</feature>
<feature type="compositionally biased region" description="Polar residues" evidence="1">
    <location>
        <begin position="134"/>
        <end position="143"/>
    </location>
</feature>
<dbReference type="PANTHER" id="PTHR33375:SF1">
    <property type="entry name" value="CHROMOSOME-PARTITIONING PROTEIN PARB-RELATED"/>
    <property type="match status" value="1"/>
</dbReference>
<evidence type="ECO:0000259" key="2">
    <source>
        <dbReference type="SMART" id="SM00470"/>
    </source>
</evidence>
<dbReference type="AlphaFoldDB" id="A0A847D748"/>